<dbReference type="Pfam" id="PF22259">
    <property type="entry name" value="GPR128_GAIN_subdomA"/>
    <property type="match status" value="1"/>
</dbReference>
<proteinExistence type="predicted"/>
<feature type="transmembrane region" description="Helical" evidence="7">
    <location>
        <begin position="299"/>
        <end position="320"/>
    </location>
</feature>
<feature type="compositionally biased region" description="Basic and acidic residues" evidence="6">
    <location>
        <begin position="509"/>
        <end position="523"/>
    </location>
</feature>
<dbReference type="GeneTree" id="ENSGT00940000159169"/>
<evidence type="ECO:0000256" key="3">
    <source>
        <dbReference type="ARBA" id="ARBA00022989"/>
    </source>
</evidence>
<evidence type="ECO:0000313" key="9">
    <source>
        <dbReference type="Ensembl" id="ENSLCAP00010024027.1"/>
    </source>
</evidence>
<evidence type="ECO:0000256" key="7">
    <source>
        <dbReference type="SAM" id="Phobius"/>
    </source>
</evidence>
<dbReference type="InterPro" id="IPR053985">
    <property type="entry name" value="GPR128_GAIN_subdom_A"/>
</dbReference>
<dbReference type="PANTHER" id="PTHR47767:SF1">
    <property type="entry name" value="ADHESION G PROTEIN-COUPLED RECEPTOR G7"/>
    <property type="match status" value="1"/>
</dbReference>
<evidence type="ECO:0000256" key="6">
    <source>
        <dbReference type="SAM" id="MobiDB-lite"/>
    </source>
</evidence>
<evidence type="ECO:0000313" key="10">
    <source>
        <dbReference type="Proteomes" id="UP000314980"/>
    </source>
</evidence>
<keyword evidence="3 7" id="KW-1133">Transmembrane helix</keyword>
<dbReference type="InterPro" id="IPR053986">
    <property type="entry name" value="GPR128_GAIN_subdom_B"/>
</dbReference>
<dbReference type="SMART" id="SM00303">
    <property type="entry name" value="GPS"/>
    <property type="match status" value="1"/>
</dbReference>
<dbReference type="InterPro" id="IPR053066">
    <property type="entry name" value="ADGR_G7"/>
</dbReference>
<organism evidence="9 10">
    <name type="scientific">Lates calcarifer</name>
    <name type="common">Barramundi</name>
    <name type="synonym">Holocentrus calcarifer</name>
    <dbReference type="NCBI Taxonomy" id="8187"/>
    <lineage>
        <taxon>Eukaryota</taxon>
        <taxon>Metazoa</taxon>
        <taxon>Chordata</taxon>
        <taxon>Craniata</taxon>
        <taxon>Vertebrata</taxon>
        <taxon>Euteleostomi</taxon>
        <taxon>Actinopterygii</taxon>
        <taxon>Neopterygii</taxon>
        <taxon>Teleostei</taxon>
        <taxon>Neoteleostei</taxon>
        <taxon>Acanthomorphata</taxon>
        <taxon>Carangaria</taxon>
        <taxon>Carangaria incertae sedis</taxon>
        <taxon>Centropomidae</taxon>
        <taxon>Lates</taxon>
    </lineage>
</organism>
<reference evidence="9" key="2">
    <citation type="submission" date="2025-08" db="UniProtKB">
        <authorList>
            <consortium name="Ensembl"/>
        </authorList>
    </citation>
    <scope>IDENTIFICATION</scope>
</reference>
<evidence type="ECO:0000259" key="8">
    <source>
        <dbReference type="PROSITE" id="PS50221"/>
    </source>
</evidence>
<feature type="region of interest" description="Disordered" evidence="6">
    <location>
        <begin position="509"/>
        <end position="531"/>
    </location>
</feature>
<reference evidence="9" key="3">
    <citation type="submission" date="2025-09" db="UniProtKB">
        <authorList>
            <consortium name="Ensembl"/>
        </authorList>
    </citation>
    <scope>IDENTIFICATION</scope>
</reference>
<reference evidence="10" key="1">
    <citation type="submission" date="2015-09" db="EMBL/GenBank/DDBJ databases">
        <authorList>
            <person name="Sai Rama Sridatta P."/>
        </authorList>
    </citation>
    <scope>NUCLEOTIDE SEQUENCE [LARGE SCALE GENOMIC DNA]</scope>
</reference>
<dbReference type="Gene3D" id="1.20.1070.10">
    <property type="entry name" value="Rhodopsin 7-helix transmembrane proteins"/>
    <property type="match status" value="1"/>
</dbReference>
<evidence type="ECO:0000256" key="4">
    <source>
        <dbReference type="ARBA" id="ARBA00023136"/>
    </source>
</evidence>
<sequence>MSFLSQLTSVADLETLASSTQILTSKPEELTADNVTTAAQIANTLLLSPQATESVRVAAVATVSQLLNASTPDTDTDENNTTLSLTQTLDQLSVNLSSSLNTTQSQVVQPNLVVQSAQVPAADTQGVQFTSLTGKSGSFVSDRIQLNTNTSTVVVENRFIADALIYIRFPPETVSRHQKPSNVSLGFVLYQNDRFFRSRLYRRRHATIRVLSASVKGQERSVVPQHVEMLFRPMLRNGTSLNDFSCVFWDYSVEDWSAAGCSKGNASDGVLRCFCNHTTNFAALWSFRENYEYSDALDVISIIGLSVSILGLVVTIVYHIRDNFGMKTRQSDINSKIAPLCIYVSLLAFIITFLSGVENRRDDAELKVVPQTNVIPDSDEHVDPDRGSCTGGGRSASLLPVGHLHVEQRVRDSAGVAGPDHAPQSSSELDSAQHRCGMGSPGCLHGGHAGSDLQGGQSSGLQTGGVLLACSSGQRQTVSLWETDVLVFPGPGWSDPGLQHRAVCSHLSDHVQDRPDSEEHQSPDSEEEVPQQFLSGCVTGSFLDSGVPGPRHYRTRTPGLQHLILRLYDHTGFSDLRPVHSQEAVVQSQRLPDSAVRLLRQHPAAELKVQPAEGLDEEHRLRVLQRPERRAHELMKSLGRSSQIESDLCL</sequence>
<protein>
    <recommendedName>
        <fullName evidence="8">GAIN-B domain-containing protein</fullName>
    </recommendedName>
</protein>
<feature type="domain" description="GAIN-B" evidence="8">
    <location>
        <begin position="135"/>
        <end position="291"/>
    </location>
</feature>
<dbReference type="Gene3D" id="2.60.220.50">
    <property type="match status" value="1"/>
</dbReference>
<dbReference type="Proteomes" id="UP000314980">
    <property type="component" value="Unassembled WGS sequence"/>
</dbReference>
<dbReference type="Pfam" id="PF22261">
    <property type="entry name" value="GPR128_GAIN_subdom_B"/>
    <property type="match status" value="1"/>
</dbReference>
<dbReference type="InParanoid" id="A0A4W6DFH0"/>
<comment type="subcellular location">
    <subcellularLocation>
        <location evidence="1">Membrane</location>
    </subcellularLocation>
</comment>
<keyword evidence="2 7" id="KW-0812">Transmembrane</keyword>
<accession>A0A4W6DFH0</accession>
<name>A0A4W6DFH0_LATCA</name>
<dbReference type="PROSITE" id="PS50221">
    <property type="entry name" value="GAIN_B"/>
    <property type="match status" value="1"/>
</dbReference>
<evidence type="ECO:0000256" key="2">
    <source>
        <dbReference type="ARBA" id="ARBA00022692"/>
    </source>
</evidence>
<keyword evidence="5" id="KW-1015">Disulfide bond</keyword>
<dbReference type="InterPro" id="IPR046338">
    <property type="entry name" value="GAIN_dom_sf"/>
</dbReference>
<dbReference type="PANTHER" id="PTHR47767">
    <property type="entry name" value="ADHESION G PROTEIN-COUPLED RECEPTOR G7"/>
    <property type="match status" value="1"/>
</dbReference>
<evidence type="ECO:0000256" key="1">
    <source>
        <dbReference type="ARBA" id="ARBA00004370"/>
    </source>
</evidence>
<feature type="region of interest" description="Disordered" evidence="6">
    <location>
        <begin position="413"/>
        <end position="437"/>
    </location>
</feature>
<keyword evidence="4 7" id="KW-0472">Membrane</keyword>
<dbReference type="Pfam" id="PF01825">
    <property type="entry name" value="GPS"/>
    <property type="match status" value="1"/>
</dbReference>
<dbReference type="InterPro" id="IPR000203">
    <property type="entry name" value="GPS"/>
</dbReference>
<keyword evidence="10" id="KW-1185">Reference proteome</keyword>
<evidence type="ECO:0000256" key="5">
    <source>
        <dbReference type="ARBA" id="ARBA00023157"/>
    </source>
</evidence>
<dbReference type="Ensembl" id="ENSLCAT00010024555.1">
    <property type="protein sequence ID" value="ENSLCAP00010024027.1"/>
    <property type="gene ID" value="ENSLCAG00010011275.1"/>
</dbReference>
<dbReference type="STRING" id="8187.ENSLCAP00010024027"/>
<dbReference type="GO" id="GO:0016020">
    <property type="term" value="C:membrane"/>
    <property type="evidence" value="ECO:0007669"/>
    <property type="project" value="UniProtKB-SubCell"/>
</dbReference>
<dbReference type="AlphaFoldDB" id="A0A4W6DFH0"/>
<feature type="transmembrane region" description="Helical" evidence="7">
    <location>
        <begin position="340"/>
        <end position="357"/>
    </location>
</feature>
<dbReference type="InterPro" id="IPR057244">
    <property type="entry name" value="GAIN_B"/>
</dbReference>